<dbReference type="GeneID" id="112680835"/>
<dbReference type="Pfam" id="PF02944">
    <property type="entry name" value="BESS"/>
    <property type="match status" value="1"/>
</dbReference>
<proteinExistence type="predicted"/>
<dbReference type="InterPro" id="IPR006578">
    <property type="entry name" value="MADF-dom"/>
</dbReference>
<dbReference type="GO" id="GO:0006357">
    <property type="term" value="P:regulation of transcription by RNA polymerase II"/>
    <property type="evidence" value="ECO:0007669"/>
    <property type="project" value="TreeGrafter"/>
</dbReference>
<evidence type="ECO:0000313" key="5">
    <source>
        <dbReference type="Proteomes" id="UP000694846"/>
    </source>
</evidence>
<evidence type="ECO:0000313" key="6">
    <source>
        <dbReference type="RefSeq" id="XP_025406834.1"/>
    </source>
</evidence>
<dbReference type="Proteomes" id="UP000694846">
    <property type="component" value="Unplaced"/>
</dbReference>
<evidence type="ECO:0000259" key="3">
    <source>
        <dbReference type="PROSITE" id="PS51029"/>
    </source>
</evidence>
<dbReference type="SMART" id="SM00595">
    <property type="entry name" value="MADF"/>
    <property type="match status" value="1"/>
</dbReference>
<dbReference type="PANTHER" id="PTHR12243">
    <property type="entry name" value="MADF DOMAIN TRANSCRIPTION FACTOR"/>
    <property type="match status" value="1"/>
</dbReference>
<keyword evidence="1" id="KW-0539">Nucleus</keyword>
<accession>A0A8B8F7N6</accession>
<dbReference type="GO" id="GO:0003677">
    <property type="term" value="F:DNA binding"/>
    <property type="evidence" value="ECO:0007669"/>
    <property type="project" value="InterPro"/>
</dbReference>
<protein>
    <submittedName>
        <fullName evidence="6">Uncharacterized protein LOC112680835</fullName>
    </submittedName>
</protein>
<dbReference type="OrthoDB" id="6614169at2759"/>
<organism evidence="5 6">
    <name type="scientific">Sipha flava</name>
    <name type="common">yellow sugarcane aphid</name>
    <dbReference type="NCBI Taxonomy" id="143950"/>
    <lineage>
        <taxon>Eukaryota</taxon>
        <taxon>Metazoa</taxon>
        <taxon>Ecdysozoa</taxon>
        <taxon>Arthropoda</taxon>
        <taxon>Hexapoda</taxon>
        <taxon>Insecta</taxon>
        <taxon>Pterygota</taxon>
        <taxon>Neoptera</taxon>
        <taxon>Paraneoptera</taxon>
        <taxon>Hemiptera</taxon>
        <taxon>Sternorrhyncha</taxon>
        <taxon>Aphidomorpha</taxon>
        <taxon>Aphidoidea</taxon>
        <taxon>Aphididae</taxon>
        <taxon>Sipha</taxon>
    </lineage>
</organism>
<keyword evidence="5" id="KW-1185">Reference proteome</keyword>
<gene>
    <name evidence="6" type="primary">LOC112680835</name>
</gene>
<feature type="compositionally biased region" description="Low complexity" evidence="2">
    <location>
        <begin position="181"/>
        <end position="192"/>
    </location>
</feature>
<feature type="domain" description="MADF" evidence="3">
    <location>
        <begin position="43"/>
        <end position="137"/>
    </location>
</feature>
<evidence type="ECO:0000256" key="1">
    <source>
        <dbReference type="PROSITE-ProRule" id="PRU00371"/>
    </source>
</evidence>
<dbReference type="InterPro" id="IPR004210">
    <property type="entry name" value="BESS_motif"/>
</dbReference>
<comment type="subcellular location">
    <subcellularLocation>
        <location evidence="1">Nucleus</location>
    </subcellularLocation>
</comment>
<dbReference type="RefSeq" id="XP_025406834.1">
    <property type="nucleotide sequence ID" value="XM_025551049.1"/>
</dbReference>
<reference evidence="6" key="1">
    <citation type="submission" date="2025-08" db="UniProtKB">
        <authorList>
            <consortium name="RefSeq"/>
        </authorList>
    </citation>
    <scope>IDENTIFICATION</scope>
    <source>
        <tissue evidence="6">Whole body</tissue>
    </source>
</reference>
<dbReference type="AlphaFoldDB" id="A0A8B8F7N6"/>
<dbReference type="PROSITE" id="PS51029">
    <property type="entry name" value="MADF"/>
    <property type="match status" value="1"/>
</dbReference>
<dbReference type="GO" id="GO:0005667">
    <property type="term" value="C:transcription regulator complex"/>
    <property type="evidence" value="ECO:0007669"/>
    <property type="project" value="TreeGrafter"/>
</dbReference>
<dbReference type="GO" id="GO:0005634">
    <property type="term" value="C:nucleus"/>
    <property type="evidence" value="ECO:0007669"/>
    <property type="project" value="UniProtKB-SubCell"/>
</dbReference>
<feature type="domain" description="BESS" evidence="4">
    <location>
        <begin position="231"/>
        <end position="270"/>
    </location>
</feature>
<dbReference type="PANTHER" id="PTHR12243:SF69">
    <property type="entry name" value="SI:CH73-59F11.3"/>
    <property type="match status" value="1"/>
</dbReference>
<dbReference type="PROSITE" id="PS51031">
    <property type="entry name" value="BESS"/>
    <property type="match status" value="1"/>
</dbReference>
<evidence type="ECO:0000256" key="2">
    <source>
        <dbReference type="SAM" id="MobiDB-lite"/>
    </source>
</evidence>
<sequence>MRAMRFNAPHKIELVLFSNATLCVKTHCQLFKFIFFCISKMDVLISEVQKRSVLWNKWEPKFKDRVVADRHWDSVSKELGMSKDDVKKKWRSLRDQFLKEFKKIPYSRSGSSQEYAALYQGRWSYFRAMLFLKDTVTLRISDGNISDVDVDEVEEDINEEQDELEDVDQSLELNISTNDYNTSSPPSTSFTTTKKKNKRSKKQETGNTFEQQLIDLETRKLAALTESPAPDDEDMHFFKSILPYFKKMSPIQKLRVRNEFQNILIRESVPPQQYIGTTNSHNQNYIIPSVSTVHPTYTSIPPSLPNFHYSDDTHSSI</sequence>
<dbReference type="InterPro" id="IPR039353">
    <property type="entry name" value="TF_Adf1"/>
</dbReference>
<evidence type="ECO:0000259" key="4">
    <source>
        <dbReference type="PROSITE" id="PS51031"/>
    </source>
</evidence>
<name>A0A8B8F7N6_9HEMI</name>
<dbReference type="Pfam" id="PF10545">
    <property type="entry name" value="MADF_DNA_bdg"/>
    <property type="match status" value="1"/>
</dbReference>
<feature type="region of interest" description="Disordered" evidence="2">
    <location>
        <begin position="176"/>
        <end position="206"/>
    </location>
</feature>